<dbReference type="CDD" id="cd00590">
    <property type="entry name" value="RRM_SF"/>
    <property type="match status" value="1"/>
</dbReference>
<dbReference type="RefSeq" id="XP_458374.2">
    <property type="nucleotide sequence ID" value="XM_458374.1"/>
</dbReference>
<feature type="region of interest" description="Disordered" evidence="2">
    <location>
        <begin position="675"/>
        <end position="700"/>
    </location>
</feature>
<dbReference type="eggNOG" id="ENOG502RPTF">
    <property type="taxonomic scope" value="Eukaryota"/>
</dbReference>
<feature type="domain" description="RRM" evidence="3">
    <location>
        <begin position="197"/>
        <end position="273"/>
    </location>
</feature>
<dbReference type="InterPro" id="IPR000504">
    <property type="entry name" value="RRM_dom"/>
</dbReference>
<protein>
    <submittedName>
        <fullName evidence="4">DEHA2C15818p</fullName>
    </submittedName>
</protein>
<keyword evidence="1" id="KW-0694">RNA-binding</keyword>
<dbReference type="EMBL" id="CR382135">
    <property type="protein sequence ID" value="CAG86456.2"/>
    <property type="molecule type" value="Genomic_DNA"/>
</dbReference>
<dbReference type="HOGENOM" id="CLU_024940_0_0_1"/>
<accession>Q6BTU5</accession>
<dbReference type="VEuPathDB" id="FungiDB:DEHA2C15818g"/>
<dbReference type="SUPFAM" id="SSF54928">
    <property type="entry name" value="RNA-binding domain, RBD"/>
    <property type="match status" value="1"/>
</dbReference>
<evidence type="ECO:0000313" key="4">
    <source>
        <dbReference type="EMBL" id="CAG86456.2"/>
    </source>
</evidence>
<keyword evidence="5" id="KW-1185">Reference proteome</keyword>
<dbReference type="InParanoid" id="Q6BTU5"/>
<name>Q6BTU5_DEBHA</name>
<dbReference type="AlphaFoldDB" id="Q6BTU5"/>
<dbReference type="GeneID" id="2900142"/>
<dbReference type="OrthoDB" id="4083013at2759"/>
<dbReference type="STRING" id="284592.Q6BTU5"/>
<evidence type="ECO:0000259" key="3">
    <source>
        <dbReference type="PROSITE" id="PS50102"/>
    </source>
</evidence>
<feature type="region of interest" description="Disordered" evidence="2">
    <location>
        <begin position="1"/>
        <end position="43"/>
    </location>
</feature>
<evidence type="ECO:0000256" key="1">
    <source>
        <dbReference type="PROSITE-ProRule" id="PRU00176"/>
    </source>
</evidence>
<dbReference type="KEGG" id="dha:DEHA2C15818g"/>
<dbReference type="InterPro" id="IPR035979">
    <property type="entry name" value="RBD_domain_sf"/>
</dbReference>
<evidence type="ECO:0000256" key="2">
    <source>
        <dbReference type="SAM" id="MobiDB-lite"/>
    </source>
</evidence>
<sequence>MLVQNRDSDGSDIAAKRQYGGGESITGANNDAGNDVSDEGNVTDDLVNKTQNLALNEGEIGEDPVKGGQDQLHSERQYETNKHDNKYNTFEGYVRDNGRVGDVSAKGSGGEKFLQSLNNCLFKETGDQADNFPLKIYVGEGHKDEANECIGDDSFKFTRESEISFTNKGDADRVVTKLLDCGIEVTFTYADFISHPGNLFIKNLSDELINYDALFEYFQEKSRYQSLVDINIFNSVEDDIFAILKFSNYLDVDHILKNLDASKNPFNVNENVPIYLNKYISKKERKLKYTENSAVSENINNYNTIVIENLSDFLNSYNPDMSTIETFLSKFEIFNKIESIYFPIIQTTDNNFNLLNFGFINFEINENLNINVLKCLYYLNDLSFTNFMKFGPDDAYNIEQDLCKPDLVPSTDHINLRVSIGQHKHNHYLYQCQTNQLLCLQNNKLLLKYLDIPYYNILLNSFSKFVNYQETNIYVNNLPVIFENDDRLWEEFWLQFGNCIKSAKIIKPQFYSKKNEVELGKIGFVFYKDFKMALRAILLTNNKLISFGNFKKVFVQTSFAIQKNNHNHQRPSLPSNYYQAHNQSNKYSKRFSLPTITDYNYFLQPPSVPVPPPTAPAGNPSDYINFYNPYMYQFNYPYVPFDKDLSPNDDSNYPENISPPLNYYYQPYYQFPSSNNYQPLSTPPTSPVFKSKKTNKPKYN</sequence>
<organism evidence="4 5">
    <name type="scientific">Debaryomyces hansenii (strain ATCC 36239 / CBS 767 / BCRC 21394 / JCM 1990 / NBRC 0083 / IGC 2968)</name>
    <name type="common">Yeast</name>
    <name type="synonym">Torulaspora hansenii</name>
    <dbReference type="NCBI Taxonomy" id="284592"/>
    <lineage>
        <taxon>Eukaryota</taxon>
        <taxon>Fungi</taxon>
        <taxon>Dikarya</taxon>
        <taxon>Ascomycota</taxon>
        <taxon>Saccharomycotina</taxon>
        <taxon>Pichiomycetes</taxon>
        <taxon>Debaryomycetaceae</taxon>
        <taxon>Debaryomyces</taxon>
    </lineage>
</organism>
<reference evidence="4 5" key="1">
    <citation type="journal article" date="2004" name="Nature">
        <title>Genome evolution in yeasts.</title>
        <authorList>
            <consortium name="Genolevures"/>
            <person name="Dujon B."/>
            <person name="Sherman D."/>
            <person name="Fischer G."/>
            <person name="Durrens P."/>
            <person name="Casaregola S."/>
            <person name="Lafontaine I."/>
            <person name="de Montigny J."/>
            <person name="Marck C."/>
            <person name="Neuveglise C."/>
            <person name="Talla E."/>
            <person name="Goffard N."/>
            <person name="Frangeul L."/>
            <person name="Aigle M."/>
            <person name="Anthouard V."/>
            <person name="Babour A."/>
            <person name="Barbe V."/>
            <person name="Barnay S."/>
            <person name="Blanchin S."/>
            <person name="Beckerich J.M."/>
            <person name="Beyne E."/>
            <person name="Bleykasten C."/>
            <person name="Boisrame A."/>
            <person name="Boyer J."/>
            <person name="Cattolico L."/>
            <person name="Confanioleri F."/>
            <person name="de Daruvar A."/>
            <person name="Despons L."/>
            <person name="Fabre E."/>
            <person name="Fairhead C."/>
            <person name="Ferry-Dumazet H."/>
            <person name="Groppi A."/>
            <person name="Hantraye F."/>
            <person name="Hennequin C."/>
            <person name="Jauniaux N."/>
            <person name="Joyet P."/>
            <person name="Kachouri R."/>
            <person name="Kerrest A."/>
            <person name="Koszul R."/>
            <person name="Lemaire M."/>
            <person name="Lesur I."/>
            <person name="Ma L."/>
            <person name="Muller H."/>
            <person name="Nicaud J.M."/>
            <person name="Nikolski M."/>
            <person name="Oztas S."/>
            <person name="Ozier-Kalogeropoulos O."/>
            <person name="Pellenz S."/>
            <person name="Potier S."/>
            <person name="Richard G.F."/>
            <person name="Straub M.L."/>
            <person name="Suleau A."/>
            <person name="Swennene D."/>
            <person name="Tekaia F."/>
            <person name="Wesolowski-Louvel M."/>
            <person name="Westhof E."/>
            <person name="Wirth B."/>
            <person name="Zeniou-Meyer M."/>
            <person name="Zivanovic I."/>
            <person name="Bolotin-Fukuhara M."/>
            <person name="Thierry A."/>
            <person name="Bouchier C."/>
            <person name="Caudron B."/>
            <person name="Scarpelli C."/>
            <person name="Gaillardin C."/>
            <person name="Weissenbach J."/>
            <person name="Wincker P."/>
            <person name="Souciet J.L."/>
        </authorList>
    </citation>
    <scope>NUCLEOTIDE SEQUENCE [LARGE SCALE GENOMIC DNA]</scope>
    <source>
        <strain evidence="5">ATCC 36239 / CBS 767 / BCRC 21394 / JCM 1990 / NBRC 0083 / IGC 2968</strain>
    </source>
</reference>
<feature type="compositionally biased region" description="Basic residues" evidence="2">
    <location>
        <begin position="690"/>
        <end position="700"/>
    </location>
</feature>
<evidence type="ECO:0000313" key="5">
    <source>
        <dbReference type="Proteomes" id="UP000000599"/>
    </source>
</evidence>
<gene>
    <name evidence="4" type="ordered locus">DEHA2C15818g</name>
</gene>
<dbReference type="Proteomes" id="UP000000599">
    <property type="component" value="Chromosome C"/>
</dbReference>
<dbReference type="GO" id="GO:0003723">
    <property type="term" value="F:RNA binding"/>
    <property type="evidence" value="ECO:0007669"/>
    <property type="project" value="UniProtKB-UniRule"/>
</dbReference>
<proteinExistence type="predicted"/>
<dbReference type="PROSITE" id="PS50102">
    <property type="entry name" value="RRM"/>
    <property type="match status" value="1"/>
</dbReference>
<dbReference type="OMA" id="IAQRKHN"/>